<evidence type="ECO:0000256" key="1">
    <source>
        <dbReference type="ARBA" id="ARBA00022723"/>
    </source>
</evidence>
<keyword evidence="3" id="KW-0862">Zinc</keyword>
<evidence type="ECO:0000313" key="6">
    <source>
        <dbReference type="EMBL" id="KAK0429939.1"/>
    </source>
</evidence>
<feature type="domain" description="MYND-type" evidence="5">
    <location>
        <begin position="265"/>
        <end position="305"/>
    </location>
</feature>
<dbReference type="Proteomes" id="UP001175226">
    <property type="component" value="Unassembled WGS sequence"/>
</dbReference>
<keyword evidence="2 4" id="KW-0863">Zinc-finger</keyword>
<protein>
    <recommendedName>
        <fullName evidence="5">MYND-type domain-containing protein</fullName>
    </recommendedName>
</protein>
<evidence type="ECO:0000256" key="4">
    <source>
        <dbReference type="PROSITE-ProRule" id="PRU00134"/>
    </source>
</evidence>
<dbReference type="Pfam" id="PF01753">
    <property type="entry name" value="zf-MYND"/>
    <property type="match status" value="1"/>
</dbReference>
<dbReference type="EMBL" id="JAUEPT010000185">
    <property type="protein sequence ID" value="KAK0429939.1"/>
    <property type="molecule type" value="Genomic_DNA"/>
</dbReference>
<dbReference type="InterPro" id="IPR002893">
    <property type="entry name" value="Znf_MYND"/>
</dbReference>
<organism evidence="6 7">
    <name type="scientific">Armillaria borealis</name>
    <dbReference type="NCBI Taxonomy" id="47425"/>
    <lineage>
        <taxon>Eukaryota</taxon>
        <taxon>Fungi</taxon>
        <taxon>Dikarya</taxon>
        <taxon>Basidiomycota</taxon>
        <taxon>Agaricomycotina</taxon>
        <taxon>Agaricomycetes</taxon>
        <taxon>Agaricomycetidae</taxon>
        <taxon>Agaricales</taxon>
        <taxon>Marasmiineae</taxon>
        <taxon>Physalacriaceae</taxon>
        <taxon>Armillaria</taxon>
    </lineage>
</organism>
<reference evidence="6" key="1">
    <citation type="submission" date="2023-06" db="EMBL/GenBank/DDBJ databases">
        <authorList>
            <consortium name="Lawrence Berkeley National Laboratory"/>
            <person name="Ahrendt S."/>
            <person name="Sahu N."/>
            <person name="Indic B."/>
            <person name="Wong-Bajracharya J."/>
            <person name="Merenyi Z."/>
            <person name="Ke H.-M."/>
            <person name="Monk M."/>
            <person name="Kocsube S."/>
            <person name="Drula E."/>
            <person name="Lipzen A."/>
            <person name="Balint B."/>
            <person name="Henrissat B."/>
            <person name="Andreopoulos B."/>
            <person name="Martin F.M."/>
            <person name="Harder C.B."/>
            <person name="Rigling D."/>
            <person name="Ford K.L."/>
            <person name="Foster G.D."/>
            <person name="Pangilinan J."/>
            <person name="Papanicolaou A."/>
            <person name="Barry K."/>
            <person name="LaButti K."/>
            <person name="Viragh M."/>
            <person name="Koriabine M."/>
            <person name="Yan M."/>
            <person name="Riley R."/>
            <person name="Champramary S."/>
            <person name="Plett K.L."/>
            <person name="Tsai I.J."/>
            <person name="Slot J."/>
            <person name="Sipos G."/>
            <person name="Plett J."/>
            <person name="Nagy L.G."/>
            <person name="Grigoriev I.V."/>
        </authorList>
    </citation>
    <scope>NUCLEOTIDE SEQUENCE</scope>
    <source>
        <strain evidence="6">FPL87.14</strain>
    </source>
</reference>
<dbReference type="Gene3D" id="6.10.140.2220">
    <property type="match status" value="1"/>
</dbReference>
<name>A0AA39IVH3_9AGAR</name>
<accession>A0AA39IVH3</accession>
<evidence type="ECO:0000256" key="2">
    <source>
        <dbReference type="ARBA" id="ARBA00022771"/>
    </source>
</evidence>
<proteinExistence type="predicted"/>
<dbReference type="AlphaFoldDB" id="A0AA39IVH3"/>
<evidence type="ECO:0000256" key="3">
    <source>
        <dbReference type="ARBA" id="ARBA00022833"/>
    </source>
</evidence>
<keyword evidence="7" id="KW-1185">Reference proteome</keyword>
<comment type="caution">
    <text evidence="6">The sequence shown here is derived from an EMBL/GenBank/DDBJ whole genome shotgun (WGS) entry which is preliminary data.</text>
</comment>
<sequence length="498" mass="57203">MNTPIPPRLPAVDVGGEPLGLLPPAFLYNSLLPDLFRFSYLCFVEDDSLEWMIRAFLEGSDEQLRIFHHLTPQVQDSGITTETERYLMLQNCRYKLANHLLKPQINQPLEALRHIRCSIEADKERSRKSDIFLINPGLYELFAVCLARARTDDVEAKAALLRIIRDPAFGTSESGTTEHHVEAKVYLARVLRRLGEDSEAHKLEIWLVRWFKKHPHGIKDSILVPMFSTDIDPAVDPVFAGLGGSKWLDHRKATLKVQIIEKRSCRNCCASEPQVKLSKCPKCKYTSYCSTECSKMNWRYHKEDAAHFRRLADLQRKNAIAARQFRDWMNYGGNVRPKTVECFAHALGLARDASRGRTHIIYQEVEYVPSVMDHLEQFRTTGVGVFKLEDVWQDIESRMKLDPGEGKVYIREMLEEFDHTSGQGRVEEAFIPIFVLIFSAKKDNLNQLGYLAISRLSQKKVSSMQPKPDWRQDVNKKGELPVHIKLSDGKILDAEHIF</sequence>
<dbReference type="GO" id="GO:0008270">
    <property type="term" value="F:zinc ion binding"/>
    <property type="evidence" value="ECO:0007669"/>
    <property type="project" value="UniProtKB-KW"/>
</dbReference>
<dbReference type="PROSITE" id="PS50865">
    <property type="entry name" value="ZF_MYND_2"/>
    <property type="match status" value="1"/>
</dbReference>
<keyword evidence="1" id="KW-0479">Metal-binding</keyword>
<evidence type="ECO:0000313" key="7">
    <source>
        <dbReference type="Proteomes" id="UP001175226"/>
    </source>
</evidence>
<dbReference type="SUPFAM" id="SSF144232">
    <property type="entry name" value="HIT/MYND zinc finger-like"/>
    <property type="match status" value="1"/>
</dbReference>
<gene>
    <name evidence="6" type="ORF">EV421DRAFT_1861796</name>
</gene>
<evidence type="ECO:0000259" key="5">
    <source>
        <dbReference type="PROSITE" id="PS50865"/>
    </source>
</evidence>